<dbReference type="GO" id="GO:0004315">
    <property type="term" value="F:3-oxoacyl-[acyl-carrier-protein] synthase activity"/>
    <property type="evidence" value="ECO:0007669"/>
    <property type="project" value="InterPro"/>
</dbReference>
<dbReference type="InterPro" id="IPR020841">
    <property type="entry name" value="PKS_Beta-ketoAc_synthase_dom"/>
</dbReference>
<dbReference type="SMART" id="SM00823">
    <property type="entry name" value="PKS_PP"/>
    <property type="match status" value="1"/>
</dbReference>
<dbReference type="EMBL" id="BNAT01000015">
    <property type="protein sequence ID" value="GHE29397.1"/>
    <property type="molecule type" value="Genomic_DNA"/>
</dbReference>
<dbReference type="RefSeq" id="WP_189784289.1">
    <property type="nucleotide sequence ID" value="NZ_BNAT01000015.1"/>
</dbReference>
<feature type="domain" description="Carrier" evidence="8">
    <location>
        <begin position="915"/>
        <end position="990"/>
    </location>
</feature>
<dbReference type="InterPro" id="IPR001227">
    <property type="entry name" value="Ac_transferase_dom_sf"/>
</dbReference>
<dbReference type="InterPro" id="IPR014031">
    <property type="entry name" value="Ketoacyl_synth_C"/>
</dbReference>
<dbReference type="Gene3D" id="3.40.50.1820">
    <property type="entry name" value="alpha/beta hydrolase"/>
    <property type="match status" value="1"/>
</dbReference>
<organism evidence="10 11">
    <name type="scientific">Streptomyces capitiformicae</name>
    <dbReference type="NCBI Taxonomy" id="2014920"/>
    <lineage>
        <taxon>Bacteria</taxon>
        <taxon>Bacillati</taxon>
        <taxon>Actinomycetota</taxon>
        <taxon>Actinomycetes</taxon>
        <taxon>Kitasatosporales</taxon>
        <taxon>Streptomycetaceae</taxon>
        <taxon>Streptomyces</taxon>
    </lineage>
</organism>
<dbReference type="Pfam" id="PF00698">
    <property type="entry name" value="Acyl_transf_1"/>
    <property type="match status" value="1"/>
</dbReference>
<dbReference type="SUPFAM" id="SSF55048">
    <property type="entry name" value="Probable ACP-binding domain of malonyl-CoA ACP transacylase"/>
    <property type="match status" value="1"/>
</dbReference>
<keyword evidence="4" id="KW-0045">Antibiotic biosynthesis</keyword>
<keyword evidence="2" id="KW-0597">Phosphoprotein</keyword>
<dbReference type="GO" id="GO:0031177">
    <property type="term" value="F:phosphopantetheine binding"/>
    <property type="evidence" value="ECO:0007669"/>
    <property type="project" value="InterPro"/>
</dbReference>
<dbReference type="SUPFAM" id="SSF53901">
    <property type="entry name" value="Thiolase-like"/>
    <property type="match status" value="1"/>
</dbReference>
<dbReference type="Pfam" id="PF02801">
    <property type="entry name" value="Ketoacyl-synt_C"/>
    <property type="match status" value="1"/>
</dbReference>
<dbReference type="Pfam" id="PF16197">
    <property type="entry name" value="KAsynt_C_assoc"/>
    <property type="match status" value="1"/>
</dbReference>
<dbReference type="InterPro" id="IPR014030">
    <property type="entry name" value="Ketoacyl_synth_N"/>
</dbReference>
<dbReference type="PANTHER" id="PTHR43775">
    <property type="entry name" value="FATTY ACID SYNTHASE"/>
    <property type="match status" value="1"/>
</dbReference>
<dbReference type="GO" id="GO:0006633">
    <property type="term" value="P:fatty acid biosynthetic process"/>
    <property type="evidence" value="ECO:0007669"/>
    <property type="project" value="InterPro"/>
</dbReference>
<keyword evidence="1" id="KW-0596">Phosphopantetheine</keyword>
<comment type="caution">
    <text evidence="10">The sequence shown here is derived from an EMBL/GenBank/DDBJ whole genome shotgun (WGS) entry which is preliminary data.</text>
</comment>
<dbReference type="Gene3D" id="3.40.366.10">
    <property type="entry name" value="Malonyl-Coenzyme A Acyl Carrier Protein, domain 2"/>
    <property type="match status" value="1"/>
</dbReference>
<evidence type="ECO:0000256" key="5">
    <source>
        <dbReference type="ARBA" id="ARBA00023268"/>
    </source>
</evidence>
<dbReference type="Pfam" id="PF00109">
    <property type="entry name" value="ketoacyl-synt"/>
    <property type="match status" value="1"/>
</dbReference>
<keyword evidence="3" id="KW-0808">Transferase</keyword>
<evidence type="ECO:0000256" key="2">
    <source>
        <dbReference type="ARBA" id="ARBA00022553"/>
    </source>
</evidence>
<dbReference type="InterPro" id="IPR016036">
    <property type="entry name" value="Malonyl_transacylase_ACP-bd"/>
</dbReference>
<evidence type="ECO:0000256" key="4">
    <source>
        <dbReference type="ARBA" id="ARBA00023194"/>
    </source>
</evidence>
<dbReference type="PROSITE" id="PS52004">
    <property type="entry name" value="KS3_2"/>
    <property type="match status" value="1"/>
</dbReference>
<dbReference type="SMART" id="SM01294">
    <property type="entry name" value="PKS_PP_betabranch"/>
    <property type="match status" value="1"/>
</dbReference>
<evidence type="ECO:0000259" key="8">
    <source>
        <dbReference type="PROSITE" id="PS50075"/>
    </source>
</evidence>
<gene>
    <name evidence="10" type="ORF">GCM10017771_45130</name>
</gene>
<dbReference type="InterPro" id="IPR006162">
    <property type="entry name" value="Ppantetheine_attach_site"/>
</dbReference>
<dbReference type="PROSITE" id="PS00012">
    <property type="entry name" value="PHOSPHOPANTETHEINE"/>
    <property type="match status" value="1"/>
</dbReference>
<evidence type="ECO:0000313" key="10">
    <source>
        <dbReference type="EMBL" id="GHE29397.1"/>
    </source>
</evidence>
<dbReference type="InterPro" id="IPR036736">
    <property type="entry name" value="ACP-like_sf"/>
</dbReference>
<dbReference type="Pfam" id="PF00550">
    <property type="entry name" value="PP-binding"/>
    <property type="match status" value="1"/>
</dbReference>
<dbReference type="PANTHER" id="PTHR43775:SF51">
    <property type="entry name" value="INACTIVE PHENOLPHTHIOCEROL SYNTHESIS POLYKETIDE SYNTHASE TYPE I PKS1-RELATED"/>
    <property type="match status" value="1"/>
</dbReference>
<dbReference type="InterPro" id="IPR016035">
    <property type="entry name" value="Acyl_Trfase/lysoPLipase"/>
</dbReference>
<dbReference type="InterPro" id="IPR009081">
    <property type="entry name" value="PP-bd_ACP"/>
</dbReference>
<evidence type="ECO:0008006" key="12">
    <source>
        <dbReference type="Google" id="ProtNLM"/>
    </source>
</evidence>
<dbReference type="SUPFAM" id="SSF52151">
    <property type="entry name" value="FabD/lysophospholipase-like"/>
    <property type="match status" value="1"/>
</dbReference>
<dbReference type="InterPro" id="IPR018201">
    <property type="entry name" value="Ketoacyl_synth_AS"/>
</dbReference>
<dbReference type="InterPro" id="IPR014043">
    <property type="entry name" value="Acyl_transferase_dom"/>
</dbReference>
<feature type="domain" description="Ketosynthase family 3 (KS3)" evidence="9">
    <location>
        <begin position="11"/>
        <end position="424"/>
    </location>
</feature>
<dbReference type="PROSITE" id="PS00606">
    <property type="entry name" value="KS3_1"/>
    <property type="match status" value="1"/>
</dbReference>
<proteinExistence type="predicted"/>
<keyword evidence="5" id="KW-0511">Multifunctional enzyme</keyword>
<dbReference type="InterPro" id="IPR029058">
    <property type="entry name" value="AB_hydrolase_fold"/>
</dbReference>
<reference evidence="10" key="1">
    <citation type="journal article" date="2014" name="Int. J. Syst. Evol. Microbiol.">
        <title>Complete genome sequence of Corynebacterium casei LMG S-19264T (=DSM 44701T), isolated from a smear-ripened cheese.</title>
        <authorList>
            <consortium name="US DOE Joint Genome Institute (JGI-PGF)"/>
            <person name="Walter F."/>
            <person name="Albersmeier A."/>
            <person name="Kalinowski J."/>
            <person name="Ruckert C."/>
        </authorList>
    </citation>
    <scope>NUCLEOTIDE SEQUENCE</scope>
    <source>
        <strain evidence="10">CGMCC 4.7403</strain>
    </source>
</reference>
<protein>
    <recommendedName>
        <fullName evidence="12">Acyl transferase domain-containing protein</fullName>
    </recommendedName>
</protein>
<dbReference type="InterPro" id="IPR032821">
    <property type="entry name" value="PKS_assoc"/>
</dbReference>
<accession>A0A918YY74</accession>
<feature type="region of interest" description="Disordered" evidence="7">
    <location>
        <begin position="863"/>
        <end position="901"/>
    </location>
</feature>
<evidence type="ECO:0000256" key="6">
    <source>
        <dbReference type="ARBA" id="ARBA00023315"/>
    </source>
</evidence>
<evidence type="ECO:0000313" key="11">
    <source>
        <dbReference type="Proteomes" id="UP000603227"/>
    </source>
</evidence>
<evidence type="ECO:0000259" key="9">
    <source>
        <dbReference type="PROSITE" id="PS52004"/>
    </source>
</evidence>
<keyword evidence="6" id="KW-0012">Acyltransferase</keyword>
<sequence length="993" mass="104168">MSDTHPPGDDSAAVAIISMAGRYPGTADTDDFWDHLLAGDELITRFPEAGDGRAVPAYGIVPDAEWFDSAYFGYSPAEALLIDPQQRIFLECCAEALERAGCVPATYRDPIGVYAGSGASSYVDQLRADPSVNGVVPDWHLQLATGADFLTTRVSYKLGLTGPAITVQTACSTSLVAVHVAVQALLTGECGLALAGGVSIRTPHPVVVPPEGSIFSPDGHCRPFDAAAQGTVGADGAGVVVLKRLSDARADGDHIHAVIRGSAVNNDGLDKVGFTAPSVTGQTTAIRTAYAVAGIDMGTVGYVETHGTGTPMGDPIEISALTKAFRADTDRVGYCRIGSVKSNIGHTDTASGVIGLIKAALAVEHGRIPASLHFVTPGKEIDLDSSPFVVNAELTPWHDKDGPRRAGVNSLGIGGTNAHVVLEQAPPPAPPRQRDADTGPQLLPLSAPTREGLAESAVRLADHLTKHPQTPLADVARTLQTGRREHPHRLHVVGADHTATAGLLLTAAGRARRRSDTTRLTFLFPGQGGQHPGMGRELYAWSPAFRERVDLCVDLLGPDLGAAVRAALLADPDRPEEFTAARESLVPMQVAQPVLFTLQHALAGLWQSLGIAPTSVLGHSLGAYAAACTAGVLSVADALTLVVERGRLLGALPAGAMLAVSLSPAELDPLLTDGLSLAAVNGAAQCVVSGPVEAIASFQEALTERDIDSRRLHISSAAHSHLVDAVLDEFADILRTVELREPVIPWISDTHGRAVTADEVQDPRYWAAHLRHTVRFDDALSTALDGGSGVLLEVGPGHTLSTLARRHRALSDGHGVLSSLPHAVEGTSARAAVLDAAGGLWSHGLPLTWDLLHQADRRGAALPTYPFQRRRYAPTPAEQPTRTPAAGAPQPQPTHSAAGTAHQDVAPVTEATTPTHDGDLAERLAKAFCEVLGLPEIDADDNFFEAGGDSLIAVRLASLIDREFGVKVTVRTILLAPSVAQLLAHLTPEEREE</sequence>
<reference evidence="10" key="2">
    <citation type="submission" date="2020-09" db="EMBL/GenBank/DDBJ databases">
        <authorList>
            <person name="Sun Q."/>
            <person name="Zhou Y."/>
        </authorList>
    </citation>
    <scope>NUCLEOTIDE SEQUENCE</scope>
    <source>
        <strain evidence="10">CGMCC 4.7403</strain>
    </source>
</reference>
<dbReference type="InterPro" id="IPR050091">
    <property type="entry name" value="PKS_NRPS_Biosynth_Enz"/>
</dbReference>
<dbReference type="InterPro" id="IPR016039">
    <property type="entry name" value="Thiolase-like"/>
</dbReference>
<dbReference type="CDD" id="cd00833">
    <property type="entry name" value="PKS"/>
    <property type="match status" value="1"/>
</dbReference>
<evidence type="ECO:0000256" key="1">
    <source>
        <dbReference type="ARBA" id="ARBA00022450"/>
    </source>
</evidence>
<name>A0A918YY74_9ACTN</name>
<evidence type="ECO:0000256" key="3">
    <source>
        <dbReference type="ARBA" id="ARBA00022679"/>
    </source>
</evidence>
<evidence type="ECO:0000256" key="7">
    <source>
        <dbReference type="SAM" id="MobiDB-lite"/>
    </source>
</evidence>
<dbReference type="InterPro" id="IPR020806">
    <property type="entry name" value="PKS_PP-bd"/>
</dbReference>
<keyword evidence="11" id="KW-1185">Reference proteome</keyword>
<dbReference type="GO" id="GO:0004312">
    <property type="term" value="F:fatty acid synthase activity"/>
    <property type="evidence" value="ECO:0007669"/>
    <property type="project" value="TreeGrafter"/>
</dbReference>
<dbReference type="SUPFAM" id="SSF47336">
    <property type="entry name" value="ACP-like"/>
    <property type="match status" value="1"/>
</dbReference>
<dbReference type="Gene3D" id="3.30.70.3290">
    <property type="match status" value="1"/>
</dbReference>
<dbReference type="SMART" id="SM00827">
    <property type="entry name" value="PKS_AT"/>
    <property type="match status" value="1"/>
</dbReference>
<dbReference type="SMART" id="SM00825">
    <property type="entry name" value="PKS_KS"/>
    <property type="match status" value="1"/>
</dbReference>
<dbReference type="Gene3D" id="3.40.47.10">
    <property type="match status" value="1"/>
</dbReference>
<dbReference type="Gene3D" id="3.30.70.250">
    <property type="entry name" value="Malonyl-CoA ACP transacylase, ACP-binding"/>
    <property type="match status" value="1"/>
</dbReference>
<feature type="compositionally biased region" description="Low complexity" evidence="7">
    <location>
        <begin position="879"/>
        <end position="889"/>
    </location>
</feature>
<dbReference type="AlphaFoldDB" id="A0A918YY74"/>
<dbReference type="Proteomes" id="UP000603227">
    <property type="component" value="Unassembled WGS sequence"/>
</dbReference>
<dbReference type="GO" id="GO:0017000">
    <property type="term" value="P:antibiotic biosynthetic process"/>
    <property type="evidence" value="ECO:0007669"/>
    <property type="project" value="UniProtKB-KW"/>
</dbReference>
<dbReference type="PROSITE" id="PS50075">
    <property type="entry name" value="CARRIER"/>
    <property type="match status" value="1"/>
</dbReference>